<evidence type="ECO:0000259" key="3">
    <source>
        <dbReference type="Pfam" id="PF00561"/>
    </source>
</evidence>
<keyword evidence="5" id="KW-1185">Reference proteome</keyword>
<evidence type="ECO:0000313" key="4">
    <source>
        <dbReference type="EMBL" id="KON84671.1"/>
    </source>
</evidence>
<dbReference type="GO" id="GO:0004177">
    <property type="term" value="F:aminopeptidase activity"/>
    <property type="evidence" value="ECO:0007669"/>
    <property type="project" value="UniProtKB-EC"/>
</dbReference>
<dbReference type="GO" id="GO:0016020">
    <property type="term" value="C:membrane"/>
    <property type="evidence" value="ECO:0007669"/>
    <property type="project" value="TreeGrafter"/>
</dbReference>
<dbReference type="InterPro" id="IPR050266">
    <property type="entry name" value="AB_hydrolase_sf"/>
</dbReference>
<evidence type="ECO:0000256" key="1">
    <source>
        <dbReference type="ARBA" id="ARBA00010088"/>
    </source>
</evidence>
<dbReference type="Proteomes" id="UP000037405">
    <property type="component" value="Unassembled WGS sequence"/>
</dbReference>
<dbReference type="Pfam" id="PF00561">
    <property type="entry name" value="Abhydrolase_1"/>
    <property type="match status" value="1"/>
</dbReference>
<evidence type="ECO:0000313" key="5">
    <source>
        <dbReference type="Proteomes" id="UP000037405"/>
    </source>
</evidence>
<dbReference type="GO" id="GO:0006508">
    <property type="term" value="P:proteolysis"/>
    <property type="evidence" value="ECO:0007669"/>
    <property type="project" value="InterPro"/>
</dbReference>
<dbReference type="OrthoDB" id="53505at2"/>
<dbReference type="SUPFAM" id="SSF53474">
    <property type="entry name" value="alpha/beta-Hydrolases"/>
    <property type="match status" value="1"/>
</dbReference>
<dbReference type="InterPro" id="IPR002410">
    <property type="entry name" value="Peptidase_S33"/>
</dbReference>
<accession>A0A0M0G5E5</accession>
<keyword evidence="2 4" id="KW-0378">Hydrolase</keyword>
<dbReference type="Gene3D" id="3.40.50.1820">
    <property type="entry name" value="alpha/beta hydrolase"/>
    <property type="match status" value="1"/>
</dbReference>
<proteinExistence type="inferred from homology"/>
<comment type="caution">
    <text evidence="4">The sequence shown here is derived from an EMBL/GenBank/DDBJ whole genome shotgun (WGS) entry which is preliminary data.</text>
</comment>
<dbReference type="InterPro" id="IPR000073">
    <property type="entry name" value="AB_hydrolase_1"/>
</dbReference>
<organism evidence="4 5">
    <name type="scientific">Rossellomorea marisflavi</name>
    <dbReference type="NCBI Taxonomy" id="189381"/>
    <lineage>
        <taxon>Bacteria</taxon>
        <taxon>Bacillati</taxon>
        <taxon>Bacillota</taxon>
        <taxon>Bacilli</taxon>
        <taxon>Bacillales</taxon>
        <taxon>Bacillaceae</taxon>
        <taxon>Rossellomorea</taxon>
    </lineage>
</organism>
<dbReference type="PATRIC" id="fig|189381.12.peg.2340"/>
<dbReference type="InterPro" id="IPR029058">
    <property type="entry name" value="AB_hydrolase_fold"/>
</dbReference>
<comment type="similarity">
    <text evidence="1">Belongs to the peptidase S33 family.</text>
</comment>
<feature type="domain" description="AB hydrolase-1" evidence="3">
    <location>
        <begin position="34"/>
        <end position="296"/>
    </location>
</feature>
<dbReference type="AlphaFoldDB" id="A0A0M0G5E5"/>
<reference evidence="5" key="1">
    <citation type="submission" date="2015-07" db="EMBL/GenBank/DDBJ databases">
        <title>Fjat-14235 jcm11544.</title>
        <authorList>
            <person name="Liu B."/>
            <person name="Wang J."/>
            <person name="Zhu Y."/>
            <person name="Liu G."/>
            <person name="Chen Q."/>
            <person name="Chen Z."/>
            <person name="Lan J."/>
            <person name="Che J."/>
            <person name="Ge C."/>
            <person name="Shi H."/>
            <person name="Pan Z."/>
            <person name="Liu X."/>
        </authorList>
    </citation>
    <scope>NUCLEOTIDE SEQUENCE [LARGE SCALE GENOMIC DNA]</scope>
    <source>
        <strain evidence="5">JCM 11544</strain>
    </source>
</reference>
<dbReference type="STRING" id="189381.GCA_900166615_01565"/>
<dbReference type="PANTHER" id="PTHR43798">
    <property type="entry name" value="MONOACYLGLYCEROL LIPASE"/>
    <property type="match status" value="1"/>
</dbReference>
<dbReference type="PANTHER" id="PTHR43798:SF33">
    <property type="entry name" value="HYDROLASE, PUTATIVE (AFU_ORTHOLOGUE AFUA_2G14860)-RELATED"/>
    <property type="match status" value="1"/>
</dbReference>
<gene>
    <name evidence="4" type="ORF">AF331_11600</name>
</gene>
<name>A0A0M0G5E5_9BACI</name>
<sequence length="312" mass="36133">MKEKKFWEAAMIGELIEIRGKKLYVETFGEKDLPAVLYLHGGPGEGSHDFYYHQAKRLGEHVRLIIIDQRGVCRSEGIEEGEEFGLRDLVEDCEALRDYFGIERWSVIGHSFGGFLALLYASSYPGSIDKIIFEGPTFDFELTSRSLIRKTSCLLEKYGQRDLAEQGRELAEADVSIRELTEGYMELSDHLGERRMEIYRHNHDNPTDYESYHSEEEWDEFYDRSDFHFDLLREEGEVFRSLLPLLSTVPNPMLLALGKYDATTCEKQIKAFQHDAPNGEVTIFEHSGHTPHYEEPDAFKEEVLRFIKEKTA</sequence>
<evidence type="ECO:0000256" key="2">
    <source>
        <dbReference type="ARBA" id="ARBA00022801"/>
    </source>
</evidence>
<dbReference type="EMBL" id="LGUE01000004">
    <property type="protein sequence ID" value="KON84671.1"/>
    <property type="molecule type" value="Genomic_DNA"/>
</dbReference>
<protein>
    <submittedName>
        <fullName evidence="4">Alpha/beta hydrolase</fullName>
    </submittedName>
</protein>
<dbReference type="PRINTS" id="PR00793">
    <property type="entry name" value="PROAMNOPTASE"/>
</dbReference>